<evidence type="ECO:0000256" key="2">
    <source>
        <dbReference type="ARBA" id="ARBA00022777"/>
    </source>
</evidence>
<keyword evidence="2 6" id="KW-0418">Kinase</keyword>
<keyword evidence="3" id="KW-0902">Two-component regulatory system</keyword>
<reference evidence="6 7" key="1">
    <citation type="submission" date="2019-07" db="EMBL/GenBank/DDBJ databases">
        <title>Whole genome shotgun sequence of Aneurinibacillus danicus NBRC 102444.</title>
        <authorList>
            <person name="Hosoyama A."/>
            <person name="Uohara A."/>
            <person name="Ohji S."/>
            <person name="Ichikawa N."/>
        </authorList>
    </citation>
    <scope>NUCLEOTIDE SEQUENCE [LARGE SCALE GENOMIC DNA]</scope>
    <source>
        <strain evidence="6 7">NBRC 102444</strain>
    </source>
</reference>
<dbReference type="OrthoDB" id="9806130at2"/>
<evidence type="ECO:0000256" key="3">
    <source>
        <dbReference type="ARBA" id="ARBA00023012"/>
    </source>
</evidence>
<sequence length="386" mass="44242">MKTSNEERRKTPEELLKLIEKESRGYLKIFIGAAPGVGKTYMMLREGNELLKKGVDIIIGVIETHGRAATAAQIENLPIFPLKKVDYKGKQLEEFDLEGILERKPQYVIVDELAHTNVPGSKNQKRYEDVMELVKAGINVMTAVNIQHLESLNNTVEQLTGIKVRERIPDWILNEANEIQLIDTPPETLHERLKAGLIYKPEKVEQSLKNFFRIGNLNALREIALREVADDVDERLESYKLEKGIHGMKGANEKILVCVNYRPNAERLIRRGWRIANRLKCQLYILNIPLIPVHKMDKETRKQHRLLEKLAKDLDAEFHIRALGGRKPEQLIIEFVEEKGITQVVLGQSARSRWEEILKGSIVNKIMKGTKYVDILIVADGVDNRE</sequence>
<dbReference type="CDD" id="cd01987">
    <property type="entry name" value="USP_KdpD-like"/>
    <property type="match status" value="1"/>
</dbReference>
<dbReference type="AlphaFoldDB" id="A0A511VCQ8"/>
<name>A0A511VCQ8_9BACL</name>
<evidence type="ECO:0000256" key="1">
    <source>
        <dbReference type="ARBA" id="ARBA00022679"/>
    </source>
</evidence>
<protein>
    <submittedName>
        <fullName evidence="6">Sensor histidine kinase</fullName>
    </submittedName>
</protein>
<proteinExistence type="predicted"/>
<evidence type="ECO:0000259" key="5">
    <source>
        <dbReference type="Pfam" id="PF02702"/>
    </source>
</evidence>
<feature type="domain" description="Signal transduction histidine kinase osmosensitive K+ channel sensor N-terminal" evidence="5">
    <location>
        <begin position="24"/>
        <end position="232"/>
    </location>
</feature>
<dbReference type="GO" id="GO:0000155">
    <property type="term" value="F:phosphorelay sensor kinase activity"/>
    <property type="evidence" value="ECO:0007669"/>
    <property type="project" value="InterPro"/>
</dbReference>
<evidence type="ECO:0000259" key="4">
    <source>
        <dbReference type="Pfam" id="PF00582"/>
    </source>
</evidence>
<evidence type="ECO:0000313" key="6">
    <source>
        <dbReference type="EMBL" id="GEN36644.1"/>
    </source>
</evidence>
<dbReference type="Pfam" id="PF00582">
    <property type="entry name" value="Usp"/>
    <property type="match status" value="1"/>
</dbReference>
<dbReference type="FunFam" id="3.40.50.300:FF:000483">
    <property type="entry name" value="Sensor histidine kinase KdpD"/>
    <property type="match status" value="1"/>
</dbReference>
<dbReference type="InterPro" id="IPR027417">
    <property type="entry name" value="P-loop_NTPase"/>
</dbReference>
<dbReference type="Gene3D" id="3.40.50.620">
    <property type="entry name" value="HUPs"/>
    <property type="match status" value="1"/>
</dbReference>
<dbReference type="Pfam" id="PF02702">
    <property type="entry name" value="KdpD"/>
    <property type="match status" value="1"/>
</dbReference>
<dbReference type="InterPro" id="IPR003852">
    <property type="entry name" value="Sig_transdc_His_kinase_KdpD_N"/>
</dbReference>
<dbReference type="RefSeq" id="WP_146812277.1">
    <property type="nucleotide sequence ID" value="NZ_BJXX01000209.1"/>
</dbReference>
<comment type="caution">
    <text evidence="6">The sequence shown here is derived from an EMBL/GenBank/DDBJ whole genome shotgun (WGS) entry which is preliminary data.</text>
</comment>
<dbReference type="Proteomes" id="UP000321157">
    <property type="component" value="Unassembled WGS sequence"/>
</dbReference>
<dbReference type="GO" id="GO:0005737">
    <property type="term" value="C:cytoplasm"/>
    <property type="evidence" value="ECO:0007669"/>
    <property type="project" value="UniProtKB-ARBA"/>
</dbReference>
<dbReference type="PANTHER" id="PTHR45569">
    <property type="entry name" value="SENSOR PROTEIN KDPD"/>
    <property type="match status" value="1"/>
</dbReference>
<dbReference type="Gene3D" id="3.40.50.300">
    <property type="entry name" value="P-loop containing nucleotide triphosphate hydrolases"/>
    <property type="match status" value="1"/>
</dbReference>
<dbReference type="PANTHER" id="PTHR45569:SF1">
    <property type="entry name" value="SENSOR PROTEIN KDPD"/>
    <property type="match status" value="1"/>
</dbReference>
<organism evidence="6 7">
    <name type="scientific">Aneurinibacillus danicus</name>
    <dbReference type="NCBI Taxonomy" id="267746"/>
    <lineage>
        <taxon>Bacteria</taxon>
        <taxon>Bacillati</taxon>
        <taxon>Bacillota</taxon>
        <taxon>Bacilli</taxon>
        <taxon>Bacillales</taxon>
        <taxon>Paenibacillaceae</taxon>
        <taxon>Aneurinibacillus group</taxon>
        <taxon>Aneurinibacillus</taxon>
    </lineage>
</organism>
<gene>
    <name evidence="6" type="primary">kdpD</name>
    <name evidence="6" type="ORF">ADA01nite_41040</name>
</gene>
<dbReference type="EMBL" id="BJXX01000209">
    <property type="protein sequence ID" value="GEN36644.1"/>
    <property type="molecule type" value="Genomic_DNA"/>
</dbReference>
<accession>A0A511VCQ8</accession>
<dbReference type="InterPro" id="IPR014729">
    <property type="entry name" value="Rossmann-like_a/b/a_fold"/>
</dbReference>
<dbReference type="SUPFAM" id="SSF52540">
    <property type="entry name" value="P-loop containing nucleoside triphosphate hydrolases"/>
    <property type="match status" value="1"/>
</dbReference>
<dbReference type="InterPro" id="IPR052023">
    <property type="entry name" value="Histidine_kinase_KdpD"/>
</dbReference>
<keyword evidence="1" id="KW-0808">Transferase</keyword>
<evidence type="ECO:0000313" key="7">
    <source>
        <dbReference type="Proteomes" id="UP000321157"/>
    </source>
</evidence>
<keyword evidence="7" id="KW-1185">Reference proteome</keyword>
<feature type="domain" description="UspA" evidence="4">
    <location>
        <begin position="253"/>
        <end position="371"/>
    </location>
</feature>
<dbReference type="InterPro" id="IPR006016">
    <property type="entry name" value="UspA"/>
</dbReference>
<dbReference type="GO" id="GO:0005886">
    <property type="term" value="C:plasma membrane"/>
    <property type="evidence" value="ECO:0007669"/>
    <property type="project" value="TreeGrafter"/>
</dbReference>
<dbReference type="SUPFAM" id="SSF52402">
    <property type="entry name" value="Adenine nucleotide alpha hydrolases-like"/>
    <property type="match status" value="1"/>
</dbReference>